<gene>
    <name evidence="8" type="ORF">G7Y31_02645</name>
</gene>
<keyword evidence="2" id="KW-0418">Kinase</keyword>
<protein>
    <submittedName>
        <fullName evidence="8">PspC domain-containing protein</fullName>
    </submittedName>
</protein>
<feature type="transmembrane region" description="Helical" evidence="5">
    <location>
        <begin position="32"/>
        <end position="53"/>
    </location>
</feature>
<dbReference type="PANTHER" id="PTHR24421">
    <property type="entry name" value="NITRATE/NITRITE SENSOR PROTEIN NARX-RELATED"/>
    <property type="match status" value="1"/>
</dbReference>
<dbReference type="CDD" id="cd16917">
    <property type="entry name" value="HATPase_UhpB-NarQ-NarX-like"/>
    <property type="match status" value="1"/>
</dbReference>
<feature type="domain" description="Histidine kinase/HSP90-like ATPase" evidence="6">
    <location>
        <begin position="307"/>
        <end position="391"/>
    </location>
</feature>
<dbReference type="Proteomes" id="UP000594681">
    <property type="component" value="Chromosome"/>
</dbReference>
<keyword evidence="1" id="KW-0808">Transferase</keyword>
<keyword evidence="5" id="KW-0472">Membrane</keyword>
<keyword evidence="5" id="KW-0812">Transmembrane</keyword>
<dbReference type="SUPFAM" id="SSF55874">
    <property type="entry name" value="ATPase domain of HSP90 chaperone/DNA topoisomerase II/histidine kinase"/>
    <property type="match status" value="1"/>
</dbReference>
<dbReference type="Pfam" id="PF04024">
    <property type="entry name" value="PspC"/>
    <property type="match status" value="1"/>
</dbReference>
<dbReference type="Pfam" id="PF02518">
    <property type="entry name" value="HATPase_c"/>
    <property type="match status" value="1"/>
</dbReference>
<name>A0A7T0PBK4_9CORY</name>
<evidence type="ECO:0000259" key="7">
    <source>
        <dbReference type="Pfam" id="PF04024"/>
    </source>
</evidence>
<dbReference type="InterPro" id="IPR007168">
    <property type="entry name" value="Phageshock_PspC_N"/>
</dbReference>
<feature type="region of interest" description="Disordered" evidence="4">
    <location>
        <begin position="247"/>
        <end position="267"/>
    </location>
</feature>
<evidence type="ECO:0000256" key="5">
    <source>
        <dbReference type="SAM" id="Phobius"/>
    </source>
</evidence>
<evidence type="ECO:0000313" key="9">
    <source>
        <dbReference type="Proteomes" id="UP000594681"/>
    </source>
</evidence>
<evidence type="ECO:0000256" key="4">
    <source>
        <dbReference type="SAM" id="MobiDB-lite"/>
    </source>
</evidence>
<dbReference type="PANTHER" id="PTHR24421:SF61">
    <property type="entry name" value="OXYGEN SENSOR HISTIDINE KINASE NREB"/>
    <property type="match status" value="1"/>
</dbReference>
<feature type="transmembrane region" description="Helical" evidence="5">
    <location>
        <begin position="73"/>
        <end position="91"/>
    </location>
</feature>
<accession>A0A7T0PBK4</accession>
<dbReference type="Gene3D" id="3.30.565.10">
    <property type="entry name" value="Histidine kinase-like ATPase, C-terminal domain"/>
    <property type="match status" value="1"/>
</dbReference>
<feature type="compositionally biased region" description="Low complexity" evidence="4">
    <location>
        <begin position="255"/>
        <end position="267"/>
    </location>
</feature>
<dbReference type="EMBL" id="CP064954">
    <property type="protein sequence ID" value="QPK80266.1"/>
    <property type="molecule type" value="Genomic_DNA"/>
</dbReference>
<dbReference type="InterPro" id="IPR003594">
    <property type="entry name" value="HATPase_dom"/>
</dbReference>
<dbReference type="GO" id="GO:0016301">
    <property type="term" value="F:kinase activity"/>
    <property type="evidence" value="ECO:0007669"/>
    <property type="project" value="UniProtKB-KW"/>
</dbReference>
<feature type="transmembrane region" description="Helical" evidence="5">
    <location>
        <begin position="97"/>
        <end position="115"/>
    </location>
</feature>
<evidence type="ECO:0000313" key="8">
    <source>
        <dbReference type="EMBL" id="QPK80266.1"/>
    </source>
</evidence>
<evidence type="ECO:0000256" key="3">
    <source>
        <dbReference type="ARBA" id="ARBA00023012"/>
    </source>
</evidence>
<feature type="domain" description="Phage shock protein PspC N-terminal" evidence="7">
    <location>
        <begin position="2"/>
        <end position="55"/>
    </location>
</feature>
<feature type="transmembrane region" description="Helical" evidence="5">
    <location>
        <begin position="127"/>
        <end position="146"/>
    </location>
</feature>
<dbReference type="KEGG" id="cliz:G7Y31_02645"/>
<organism evidence="8 9">
    <name type="scientific">Corynebacterium lizhenjunii</name>
    <dbReference type="NCBI Taxonomy" id="2709394"/>
    <lineage>
        <taxon>Bacteria</taxon>
        <taxon>Bacillati</taxon>
        <taxon>Actinomycetota</taxon>
        <taxon>Actinomycetes</taxon>
        <taxon>Mycobacteriales</taxon>
        <taxon>Corynebacteriaceae</taxon>
        <taxon>Corynebacterium</taxon>
    </lineage>
</organism>
<evidence type="ECO:0000259" key="6">
    <source>
        <dbReference type="Pfam" id="PF02518"/>
    </source>
</evidence>
<sequence length="393" mass="40499">MVRPQTGRVIAGVAGGVAQHLGVDVLVVRGTFIVLSLFSGFGAVLYAALWMFIPVAQGPAPRSRWEMPHGAHVGLAVLGVLAGLAGTVAMSGLSLPVLVPVAVVVLGALIAWLAYDRGLDSAMSGLSITLGSLLVLAGVVLSVLRWNGGQDFGPALLAVALTVVGLGALVVPLLLKLWRSLAQEQAGKAASEERAEIAARLHDSVLQTLALIQKRAQDPGEVVRLARAQERELRGWLFDAPAVAGPASAGRGSHGPTTSGPTTSGPTSVFSALEAACGEVEDLFGVRISPVRVGEDAALSDATKLTVQAAREAMVNAGKHAGVETLDVYAENLGGQLSIFVRDRGVGFDPQAVPADRHGLKDSIQARMESVGGRARVRSAPGEGTEVEVTVAL</sequence>
<evidence type="ECO:0000256" key="2">
    <source>
        <dbReference type="ARBA" id="ARBA00022777"/>
    </source>
</evidence>
<dbReference type="InterPro" id="IPR050482">
    <property type="entry name" value="Sensor_HK_TwoCompSys"/>
</dbReference>
<reference evidence="8 9" key="1">
    <citation type="submission" date="2020-11" db="EMBL/GenBank/DDBJ databases">
        <title>Corynebacterium sp. ZJ-599.</title>
        <authorList>
            <person name="Zhou J."/>
        </authorList>
    </citation>
    <scope>NUCLEOTIDE SEQUENCE [LARGE SCALE GENOMIC DNA]</scope>
    <source>
        <strain evidence="8 9">ZJ-599</strain>
    </source>
</reference>
<keyword evidence="5" id="KW-1133">Transmembrane helix</keyword>
<dbReference type="AlphaFoldDB" id="A0A7T0PBK4"/>
<evidence type="ECO:0000256" key="1">
    <source>
        <dbReference type="ARBA" id="ARBA00022679"/>
    </source>
</evidence>
<feature type="transmembrane region" description="Helical" evidence="5">
    <location>
        <begin position="152"/>
        <end position="175"/>
    </location>
</feature>
<proteinExistence type="predicted"/>
<dbReference type="GO" id="GO:0000160">
    <property type="term" value="P:phosphorelay signal transduction system"/>
    <property type="evidence" value="ECO:0007669"/>
    <property type="project" value="UniProtKB-KW"/>
</dbReference>
<keyword evidence="9" id="KW-1185">Reference proteome</keyword>
<keyword evidence="3" id="KW-0902">Two-component regulatory system</keyword>
<dbReference type="InterPro" id="IPR036890">
    <property type="entry name" value="HATPase_C_sf"/>
</dbReference>